<feature type="coiled-coil region" evidence="1">
    <location>
        <begin position="97"/>
        <end position="135"/>
    </location>
</feature>
<protein>
    <submittedName>
        <fullName evidence="3">Uncharacterized protein</fullName>
    </submittedName>
</protein>
<dbReference type="AlphaFoldDB" id="A0A914QB46"/>
<evidence type="ECO:0000313" key="2">
    <source>
        <dbReference type="Proteomes" id="UP000887578"/>
    </source>
</evidence>
<evidence type="ECO:0000256" key="1">
    <source>
        <dbReference type="SAM" id="Coils"/>
    </source>
</evidence>
<keyword evidence="2" id="KW-1185">Reference proteome</keyword>
<evidence type="ECO:0000313" key="3">
    <source>
        <dbReference type="WBParaSite" id="PDA_v2.g28882.t1"/>
    </source>
</evidence>
<name>A0A914QB46_9BILA</name>
<proteinExistence type="predicted"/>
<dbReference type="WBParaSite" id="PDA_v2.g28882.t1">
    <property type="protein sequence ID" value="PDA_v2.g28882.t1"/>
    <property type="gene ID" value="PDA_v2.g28882"/>
</dbReference>
<organism evidence="2 3">
    <name type="scientific">Panagrolaimus davidi</name>
    <dbReference type="NCBI Taxonomy" id="227884"/>
    <lineage>
        <taxon>Eukaryota</taxon>
        <taxon>Metazoa</taxon>
        <taxon>Ecdysozoa</taxon>
        <taxon>Nematoda</taxon>
        <taxon>Chromadorea</taxon>
        <taxon>Rhabditida</taxon>
        <taxon>Tylenchina</taxon>
        <taxon>Panagrolaimomorpha</taxon>
        <taxon>Panagrolaimoidea</taxon>
        <taxon>Panagrolaimidae</taxon>
        <taxon>Panagrolaimus</taxon>
    </lineage>
</organism>
<keyword evidence="1" id="KW-0175">Coiled coil</keyword>
<dbReference type="Proteomes" id="UP000887578">
    <property type="component" value="Unplaced"/>
</dbReference>
<sequence length="228" mass="27261">MNTIFVEKAKRMIKILLSPKKFQVKRIGSTEMCCKDFCKYVSVCIKCFEDNKEFAPQAVHTVNREFIIKVEVERALLHYNEAMDKNERKRLQIIQDKRRHEEVLAKEQAEAEAKLEEEKHQRECEREKARKQRENDCREFEKSQAETAVAKRNLDEEKHRENDFCNYEKHLKAVQTELDDEFDEEISQHLIQKGVHLFSSRKFPANFYPPNSQPIKNIAIDIFPKSWW</sequence>
<reference evidence="3" key="1">
    <citation type="submission" date="2022-11" db="UniProtKB">
        <authorList>
            <consortium name="WormBaseParasite"/>
        </authorList>
    </citation>
    <scope>IDENTIFICATION</scope>
</reference>
<accession>A0A914QB46</accession>